<accession>A0AAP0C5P5</accession>
<feature type="region of interest" description="Disordered" evidence="1">
    <location>
        <begin position="21"/>
        <end position="93"/>
    </location>
</feature>
<dbReference type="PANTHER" id="PTHR33401">
    <property type="entry name" value="LIGHT-HARVESTING COMPLEX-LIKE PROTEIN OHP2, CHLOROPLASTIC"/>
    <property type="match status" value="1"/>
</dbReference>
<evidence type="ECO:0000313" key="3">
    <source>
        <dbReference type="Proteomes" id="UP001418222"/>
    </source>
</evidence>
<dbReference type="EMBL" id="JBBWWQ010000001">
    <property type="protein sequence ID" value="KAK8957894.1"/>
    <property type="molecule type" value="Genomic_DNA"/>
</dbReference>
<comment type="caution">
    <text evidence="2">The sequence shown here is derived from an EMBL/GenBank/DDBJ whole genome shotgun (WGS) entry which is preliminary data.</text>
</comment>
<keyword evidence="3" id="KW-1185">Reference proteome</keyword>
<reference evidence="2 3" key="1">
    <citation type="journal article" date="2022" name="Nat. Plants">
        <title>Genomes of leafy and leafless Platanthera orchids illuminate the evolution of mycoheterotrophy.</title>
        <authorList>
            <person name="Li M.H."/>
            <person name="Liu K.W."/>
            <person name="Li Z."/>
            <person name="Lu H.C."/>
            <person name="Ye Q.L."/>
            <person name="Zhang D."/>
            <person name="Wang J.Y."/>
            <person name="Li Y.F."/>
            <person name="Zhong Z.M."/>
            <person name="Liu X."/>
            <person name="Yu X."/>
            <person name="Liu D.K."/>
            <person name="Tu X.D."/>
            <person name="Liu B."/>
            <person name="Hao Y."/>
            <person name="Liao X.Y."/>
            <person name="Jiang Y.T."/>
            <person name="Sun W.H."/>
            <person name="Chen J."/>
            <person name="Chen Y.Q."/>
            <person name="Ai Y."/>
            <person name="Zhai J.W."/>
            <person name="Wu S.S."/>
            <person name="Zhou Z."/>
            <person name="Hsiao Y.Y."/>
            <person name="Wu W.L."/>
            <person name="Chen Y.Y."/>
            <person name="Lin Y.F."/>
            <person name="Hsu J.L."/>
            <person name="Li C.Y."/>
            <person name="Wang Z.W."/>
            <person name="Zhao X."/>
            <person name="Zhong W.Y."/>
            <person name="Ma X.K."/>
            <person name="Ma L."/>
            <person name="Huang J."/>
            <person name="Chen G.Z."/>
            <person name="Huang M.Z."/>
            <person name="Huang L."/>
            <person name="Peng D.H."/>
            <person name="Luo Y.B."/>
            <person name="Zou S.Q."/>
            <person name="Chen S.P."/>
            <person name="Lan S."/>
            <person name="Tsai W.C."/>
            <person name="Van de Peer Y."/>
            <person name="Liu Z.J."/>
        </authorList>
    </citation>
    <scope>NUCLEOTIDE SEQUENCE [LARGE SCALE GENOMIC DNA]</scope>
    <source>
        <strain evidence="2">Lor287</strain>
    </source>
</reference>
<sequence>MRVTTSSFHCPSYCFCKPPPQPPLPPSQPPLPPPPQTPELPPVLPLSQCQAHALETEDSHHTSCRSHSGSPLEEERLCDERVEKDENGLDGGRKDILLKSSLKKTASSASKEIVKECVKWTDDLGKELVEVREFEPMIVGGWSEARMMESEDTMEPELRLPKRGVLKEKELQKSHS</sequence>
<proteinExistence type="predicted"/>
<dbReference type="AlphaFoldDB" id="A0AAP0C5P5"/>
<dbReference type="PANTHER" id="PTHR33401:SF19">
    <property type="entry name" value="(RAPE) HYPOTHETICAL PROTEIN"/>
    <property type="match status" value="1"/>
</dbReference>
<feature type="compositionally biased region" description="Pro residues" evidence="1">
    <location>
        <begin position="21"/>
        <end position="44"/>
    </location>
</feature>
<feature type="compositionally biased region" description="Basic and acidic residues" evidence="1">
    <location>
        <begin position="73"/>
        <end position="93"/>
    </location>
</feature>
<evidence type="ECO:0000313" key="2">
    <source>
        <dbReference type="EMBL" id="KAK8957894.1"/>
    </source>
</evidence>
<evidence type="ECO:0000256" key="1">
    <source>
        <dbReference type="SAM" id="MobiDB-lite"/>
    </source>
</evidence>
<organism evidence="2 3">
    <name type="scientific">Platanthera zijinensis</name>
    <dbReference type="NCBI Taxonomy" id="2320716"/>
    <lineage>
        <taxon>Eukaryota</taxon>
        <taxon>Viridiplantae</taxon>
        <taxon>Streptophyta</taxon>
        <taxon>Embryophyta</taxon>
        <taxon>Tracheophyta</taxon>
        <taxon>Spermatophyta</taxon>
        <taxon>Magnoliopsida</taxon>
        <taxon>Liliopsida</taxon>
        <taxon>Asparagales</taxon>
        <taxon>Orchidaceae</taxon>
        <taxon>Orchidoideae</taxon>
        <taxon>Orchideae</taxon>
        <taxon>Orchidinae</taxon>
        <taxon>Platanthera</taxon>
    </lineage>
</organism>
<protein>
    <submittedName>
        <fullName evidence="2">Uncharacterized protein</fullName>
    </submittedName>
</protein>
<dbReference type="Proteomes" id="UP001418222">
    <property type="component" value="Unassembled WGS sequence"/>
</dbReference>
<name>A0AAP0C5P5_9ASPA</name>
<gene>
    <name evidence="2" type="ORF">KSP39_PZI000499</name>
</gene>